<dbReference type="Pfam" id="PF13302">
    <property type="entry name" value="Acetyltransf_3"/>
    <property type="match status" value="1"/>
</dbReference>
<evidence type="ECO:0000313" key="2">
    <source>
        <dbReference type="EMBL" id="OBV37455.1"/>
    </source>
</evidence>
<feature type="domain" description="N-acetyltransferase" evidence="1">
    <location>
        <begin position="15"/>
        <end position="151"/>
    </location>
</feature>
<dbReference type="EMBL" id="LOCQ01000060">
    <property type="protein sequence ID" value="OBV37455.1"/>
    <property type="molecule type" value="Genomic_DNA"/>
</dbReference>
<dbReference type="AlphaFoldDB" id="A0A1A7BYA5"/>
<dbReference type="SUPFAM" id="SSF55729">
    <property type="entry name" value="Acyl-CoA N-acyltransferases (Nat)"/>
    <property type="match status" value="1"/>
</dbReference>
<dbReference type="STRING" id="1747903.ASR47_1003115"/>
<dbReference type="PATRIC" id="fig|1747903.4.peg.968"/>
<proteinExistence type="predicted"/>
<dbReference type="InterPro" id="IPR016181">
    <property type="entry name" value="Acyl_CoA_acyltransferase"/>
</dbReference>
<gene>
    <name evidence="2" type="ORF">ASR47_1003115</name>
</gene>
<sequence>MKTIAPVVMELNGVRLEPLAPHHAEGLRAAAADGQLWQLRVTSVPEPDQVGQYIFKAIEMRPSRFAFAVLDAASGEVLGTTSYHDVLPEVGRVEIGYTWYAKRCQRSHVNTTCKLLMFSHAFDTLDCALVGLRTDNFNHASQAAIERLGAKKDGVLRHHALRRDGTVRDTVMYSVTRGEWPEIAAHLRYKLAQRPIMALPRAGEPPC</sequence>
<dbReference type="PANTHER" id="PTHR43610">
    <property type="entry name" value="BLL6696 PROTEIN"/>
    <property type="match status" value="1"/>
</dbReference>
<keyword evidence="2" id="KW-0808">Transferase</keyword>
<evidence type="ECO:0000259" key="1">
    <source>
        <dbReference type="Pfam" id="PF13302"/>
    </source>
</evidence>
<dbReference type="GO" id="GO:0016747">
    <property type="term" value="F:acyltransferase activity, transferring groups other than amino-acyl groups"/>
    <property type="evidence" value="ECO:0007669"/>
    <property type="project" value="InterPro"/>
</dbReference>
<organism evidence="2 3">
    <name type="scientific">Janthinobacterium psychrotolerans</name>
    <dbReference type="NCBI Taxonomy" id="1747903"/>
    <lineage>
        <taxon>Bacteria</taxon>
        <taxon>Pseudomonadati</taxon>
        <taxon>Pseudomonadota</taxon>
        <taxon>Betaproteobacteria</taxon>
        <taxon>Burkholderiales</taxon>
        <taxon>Oxalobacteraceae</taxon>
        <taxon>Janthinobacterium</taxon>
    </lineage>
</organism>
<keyword evidence="3" id="KW-1185">Reference proteome</keyword>
<dbReference type="PANTHER" id="PTHR43610:SF1">
    <property type="entry name" value="N-ACETYLTRANSFERASE DOMAIN-CONTAINING PROTEIN"/>
    <property type="match status" value="1"/>
</dbReference>
<name>A0A1A7BYA5_9BURK</name>
<dbReference type="Gene3D" id="3.40.630.30">
    <property type="match status" value="1"/>
</dbReference>
<dbReference type="InterPro" id="IPR000182">
    <property type="entry name" value="GNAT_dom"/>
</dbReference>
<accession>A0A1A7BYA5</accession>
<comment type="caution">
    <text evidence="2">The sequence shown here is derived from an EMBL/GenBank/DDBJ whole genome shotgun (WGS) entry which is preliminary data.</text>
</comment>
<dbReference type="OrthoDB" id="5295305at2"/>
<dbReference type="Proteomes" id="UP000092713">
    <property type="component" value="Unassembled WGS sequence"/>
</dbReference>
<protein>
    <submittedName>
        <fullName evidence="2">Protein N-acetyltransferase, RimJ/RimL family</fullName>
    </submittedName>
</protein>
<evidence type="ECO:0000313" key="3">
    <source>
        <dbReference type="Proteomes" id="UP000092713"/>
    </source>
</evidence>
<reference evidence="2 3" key="1">
    <citation type="submission" date="2016-04" db="EMBL/GenBank/DDBJ databases">
        <title>Draft genome sequence of Janthinobacterium psychrotolerans sp. nov., isolated from freshwater sediments in Denmark.</title>
        <authorList>
            <person name="Gong X."/>
            <person name="Skrivergaard S."/>
            <person name="Korsgaard B.S."/>
            <person name="Schreiber L."/>
            <person name="Marshall I.P."/>
            <person name="Finster K."/>
            <person name="Schramm A."/>
        </authorList>
    </citation>
    <scope>NUCLEOTIDE SEQUENCE [LARGE SCALE GENOMIC DNA]</scope>
    <source>
        <strain evidence="2 3">S3-2</strain>
    </source>
</reference>